<dbReference type="RefSeq" id="WP_092781497.1">
    <property type="nucleotide sequence ID" value="NZ_FNAP01000001.1"/>
</dbReference>
<protein>
    <submittedName>
        <fullName evidence="2">Uncharacterized protein</fullName>
    </submittedName>
</protein>
<dbReference type="AlphaFoldDB" id="A0A1G6XFZ0"/>
<evidence type="ECO:0000313" key="3">
    <source>
        <dbReference type="Proteomes" id="UP000199412"/>
    </source>
</evidence>
<feature type="transmembrane region" description="Helical" evidence="1">
    <location>
        <begin position="9"/>
        <end position="28"/>
    </location>
</feature>
<dbReference type="STRING" id="69960.SAMN05421720_101492"/>
<dbReference type="EMBL" id="FNAP01000001">
    <property type="protein sequence ID" value="SDD77128.1"/>
    <property type="molecule type" value="Genomic_DNA"/>
</dbReference>
<sequence length="231" mass="25704">MRVTTRNTLLAYLVGGLLVLPMLIPVLNNIEEGKRMVELGILSPSDRLHPVGLGPVSGLMIYLFMTPVLVALPRTLWGKMAVILLMLALSQIVSFIMSVYERGETALGLSLTWFLLVVLCVAAVVAWWRQRTRQEDAQEKARLLARIARETAVGEPTADTVQKLILGAIWQSSVEESPDTLDQRLRQALMSIRGDLADNPSLDPHGQGVRMVDRFLAKAEPHLKRPRPGRR</sequence>
<keyword evidence="1" id="KW-0472">Membrane</keyword>
<name>A0A1G6XFZ0_9PROT</name>
<reference evidence="2 3" key="1">
    <citation type="submission" date="2016-10" db="EMBL/GenBank/DDBJ databases">
        <authorList>
            <person name="de Groot N.N."/>
        </authorList>
    </citation>
    <scope>NUCLEOTIDE SEQUENCE [LARGE SCALE GENOMIC DNA]</scope>
    <source>
        <strain evidence="2 3">ATCC 700224</strain>
    </source>
</reference>
<evidence type="ECO:0000256" key="1">
    <source>
        <dbReference type="SAM" id="Phobius"/>
    </source>
</evidence>
<dbReference type="Proteomes" id="UP000199412">
    <property type="component" value="Unassembled WGS sequence"/>
</dbReference>
<gene>
    <name evidence="2" type="ORF">SAMN05421720_101492</name>
</gene>
<keyword evidence="1" id="KW-1133">Transmembrane helix</keyword>
<feature type="transmembrane region" description="Helical" evidence="1">
    <location>
        <begin position="106"/>
        <end position="128"/>
    </location>
</feature>
<keyword evidence="3" id="KW-1185">Reference proteome</keyword>
<feature type="transmembrane region" description="Helical" evidence="1">
    <location>
        <begin position="48"/>
        <end position="70"/>
    </location>
</feature>
<proteinExistence type="predicted"/>
<dbReference type="OrthoDB" id="7358483at2"/>
<organism evidence="2 3">
    <name type="scientific">Rhodospira trueperi</name>
    <dbReference type="NCBI Taxonomy" id="69960"/>
    <lineage>
        <taxon>Bacteria</taxon>
        <taxon>Pseudomonadati</taxon>
        <taxon>Pseudomonadota</taxon>
        <taxon>Alphaproteobacteria</taxon>
        <taxon>Rhodospirillales</taxon>
        <taxon>Rhodospirillaceae</taxon>
        <taxon>Rhodospira</taxon>
    </lineage>
</organism>
<keyword evidence="1" id="KW-0812">Transmembrane</keyword>
<feature type="transmembrane region" description="Helical" evidence="1">
    <location>
        <begin position="82"/>
        <end position="100"/>
    </location>
</feature>
<evidence type="ECO:0000313" key="2">
    <source>
        <dbReference type="EMBL" id="SDD77128.1"/>
    </source>
</evidence>
<accession>A0A1G6XFZ0</accession>